<dbReference type="InterPro" id="IPR027417">
    <property type="entry name" value="P-loop_NTPase"/>
</dbReference>
<dbReference type="Pfam" id="PF00005">
    <property type="entry name" value="ABC_tran"/>
    <property type="match status" value="1"/>
</dbReference>
<dbReference type="PROSITE" id="PS00211">
    <property type="entry name" value="ABC_TRANSPORTER_1"/>
    <property type="match status" value="1"/>
</dbReference>
<dbReference type="GO" id="GO:0005886">
    <property type="term" value="C:plasma membrane"/>
    <property type="evidence" value="ECO:0007669"/>
    <property type="project" value="TreeGrafter"/>
</dbReference>
<evidence type="ECO:0000256" key="3">
    <source>
        <dbReference type="ARBA" id="ARBA00022840"/>
    </source>
</evidence>
<dbReference type="OrthoDB" id="9809450at2"/>
<evidence type="ECO:0000256" key="1">
    <source>
        <dbReference type="ARBA" id="ARBA00022448"/>
    </source>
</evidence>
<dbReference type="InterPro" id="IPR003593">
    <property type="entry name" value="AAA+_ATPase"/>
</dbReference>
<reference evidence="5 6" key="1">
    <citation type="submission" date="2014-02" db="EMBL/GenBank/DDBJ databases">
        <title>The small core and large imbalanced accessory genome model reveals a collaborative survival strategy of Sorangium cellulosum strains in nature.</title>
        <authorList>
            <person name="Han K."/>
            <person name="Peng R."/>
            <person name="Blom J."/>
            <person name="Li Y.-Z."/>
        </authorList>
    </citation>
    <scope>NUCLEOTIDE SEQUENCE [LARGE SCALE GENOMIC DNA]</scope>
    <source>
        <strain evidence="5 6">So0008-312</strain>
    </source>
</reference>
<accession>A0A150PY84</accession>
<dbReference type="CDD" id="cd03255">
    <property type="entry name" value="ABC_MJ0796_LolCDE_FtsE"/>
    <property type="match status" value="1"/>
</dbReference>
<dbReference type="InterPro" id="IPR015854">
    <property type="entry name" value="ABC_transpr_LolD-like"/>
</dbReference>
<proteinExistence type="predicted"/>
<protein>
    <submittedName>
        <fullName evidence="5">ABC transporter</fullName>
    </submittedName>
</protein>
<evidence type="ECO:0000313" key="6">
    <source>
        <dbReference type="Proteomes" id="UP000075260"/>
    </source>
</evidence>
<dbReference type="AlphaFoldDB" id="A0A150PY84"/>
<dbReference type="SMART" id="SM00382">
    <property type="entry name" value="AAA"/>
    <property type="match status" value="1"/>
</dbReference>
<dbReference type="SUPFAM" id="SSF52540">
    <property type="entry name" value="P-loop containing nucleoside triphosphate hydrolases"/>
    <property type="match status" value="1"/>
</dbReference>
<dbReference type="GO" id="GO:0005524">
    <property type="term" value="F:ATP binding"/>
    <property type="evidence" value="ECO:0007669"/>
    <property type="project" value="UniProtKB-KW"/>
</dbReference>
<dbReference type="PANTHER" id="PTHR24220">
    <property type="entry name" value="IMPORT ATP-BINDING PROTEIN"/>
    <property type="match status" value="1"/>
</dbReference>
<keyword evidence="2" id="KW-0547">Nucleotide-binding</keyword>
<gene>
    <name evidence="5" type="ORF">BE15_22655</name>
</gene>
<dbReference type="RefSeq" id="WP_061605941.1">
    <property type="nucleotide sequence ID" value="NZ_CP162579.1"/>
</dbReference>
<dbReference type="InterPro" id="IPR003439">
    <property type="entry name" value="ABC_transporter-like_ATP-bd"/>
</dbReference>
<evidence type="ECO:0000259" key="4">
    <source>
        <dbReference type="PROSITE" id="PS50893"/>
    </source>
</evidence>
<sequence length="260" mass="27669">MVSPAGGVRVAPATSDEPVLRVRNLHKAHALGATPIEVLRGVDLDIHAGEMCAIMGPSGVGKSTLLSCVAGLESPDRGEVRVLGEDMAALDEHGRTLLRRRRIGIVYQFFNLVPTLTGYENIVLPYLIDGAAPDHDAASRMLDRVGMRARAEHLPSQMSGGEMQLISIARALVRRPALVLADEPTGNVNVATGRRIMALLADALQEAGSAMLLVTHNAEDAARAHRVVFMRDGLLLHDADLAGPAVTSAAVHDRLKELGI</sequence>
<dbReference type="GO" id="GO:0016887">
    <property type="term" value="F:ATP hydrolysis activity"/>
    <property type="evidence" value="ECO:0007669"/>
    <property type="project" value="InterPro"/>
</dbReference>
<dbReference type="InterPro" id="IPR017871">
    <property type="entry name" value="ABC_transporter-like_CS"/>
</dbReference>
<comment type="caution">
    <text evidence="5">The sequence shown here is derived from an EMBL/GenBank/DDBJ whole genome shotgun (WGS) entry which is preliminary data.</text>
</comment>
<name>A0A150PY84_SORCE</name>
<organism evidence="5 6">
    <name type="scientific">Sorangium cellulosum</name>
    <name type="common">Polyangium cellulosum</name>
    <dbReference type="NCBI Taxonomy" id="56"/>
    <lineage>
        <taxon>Bacteria</taxon>
        <taxon>Pseudomonadati</taxon>
        <taxon>Myxococcota</taxon>
        <taxon>Polyangia</taxon>
        <taxon>Polyangiales</taxon>
        <taxon>Polyangiaceae</taxon>
        <taxon>Sorangium</taxon>
    </lineage>
</organism>
<dbReference type="GO" id="GO:0022857">
    <property type="term" value="F:transmembrane transporter activity"/>
    <property type="evidence" value="ECO:0007669"/>
    <property type="project" value="TreeGrafter"/>
</dbReference>
<dbReference type="Gene3D" id="3.40.50.300">
    <property type="entry name" value="P-loop containing nucleotide triphosphate hydrolases"/>
    <property type="match status" value="1"/>
</dbReference>
<evidence type="ECO:0000313" key="5">
    <source>
        <dbReference type="EMBL" id="KYF73057.1"/>
    </source>
</evidence>
<dbReference type="EMBL" id="JEMA01000217">
    <property type="protein sequence ID" value="KYF73057.1"/>
    <property type="molecule type" value="Genomic_DNA"/>
</dbReference>
<dbReference type="InterPro" id="IPR017911">
    <property type="entry name" value="MacB-like_ATP-bd"/>
</dbReference>
<keyword evidence="1" id="KW-0813">Transport</keyword>
<dbReference type="PROSITE" id="PS50893">
    <property type="entry name" value="ABC_TRANSPORTER_2"/>
    <property type="match status" value="1"/>
</dbReference>
<keyword evidence="3" id="KW-0067">ATP-binding</keyword>
<evidence type="ECO:0000256" key="2">
    <source>
        <dbReference type="ARBA" id="ARBA00022741"/>
    </source>
</evidence>
<feature type="domain" description="ABC transporter" evidence="4">
    <location>
        <begin position="20"/>
        <end position="257"/>
    </location>
</feature>
<dbReference type="Proteomes" id="UP000075260">
    <property type="component" value="Unassembled WGS sequence"/>
</dbReference>